<evidence type="ECO:0000313" key="1">
    <source>
        <dbReference type="EMBL" id="GGP73182.1"/>
    </source>
</evidence>
<sequence>MNLIDSFNLLLAQRQVMLSSFQCMPKNIEDNTQSLTVILNMIQQKNDGAWPLLNAKTNDEIVNAFETDQHYTLIDRLVILTLLLQIHFKSQPTEQSKIIQALFASTMINASESQSSLALMASQLHFDKVNFTASNKTAEQIQQYILFCIYRGKRLKRADGIDSLNISRSSITSLYIEMLMTHINQPLKLYGLFVELEYCHSALFEVFMTSLGEETVTQIFNQMSQHTDFTLRVIELMGLSGFSKFVPFLARAMQQPNQTLIAFRALRTILGPELDQAVPYQWQFEEDEVERCEYLQFYSAKLLHRWMLLAPKMPEVRLINGIEVNIASIDKIISHSSPVHQHVAFLHKLRLKNEISPTQQRVKVAL</sequence>
<organism evidence="1 2">
    <name type="scientific">Shewanella ulleungensis</name>
    <dbReference type="NCBI Taxonomy" id="2282699"/>
    <lineage>
        <taxon>Bacteria</taxon>
        <taxon>Pseudomonadati</taxon>
        <taxon>Pseudomonadota</taxon>
        <taxon>Gammaproteobacteria</taxon>
        <taxon>Alteromonadales</taxon>
        <taxon>Shewanellaceae</taxon>
        <taxon>Shewanella</taxon>
    </lineage>
</organism>
<reference evidence="2" key="1">
    <citation type="journal article" date="2019" name="Int. J. Syst. Evol. Microbiol.">
        <title>The Global Catalogue of Microorganisms (GCM) 10K type strain sequencing project: providing services to taxonomists for standard genome sequencing and annotation.</title>
        <authorList>
            <consortium name="The Broad Institute Genomics Platform"/>
            <consortium name="The Broad Institute Genome Sequencing Center for Infectious Disease"/>
            <person name="Wu L."/>
            <person name="Ma J."/>
        </authorList>
    </citation>
    <scope>NUCLEOTIDE SEQUENCE [LARGE SCALE GENOMIC DNA]</scope>
    <source>
        <strain evidence="2">JCM 32305</strain>
    </source>
</reference>
<name>A0ABQ2QCB5_9GAMM</name>
<evidence type="ECO:0008006" key="3">
    <source>
        <dbReference type="Google" id="ProtNLM"/>
    </source>
</evidence>
<dbReference type="EMBL" id="BMQW01000001">
    <property type="protein sequence ID" value="GGP73182.1"/>
    <property type="molecule type" value="Genomic_DNA"/>
</dbReference>
<dbReference type="Proteomes" id="UP000654004">
    <property type="component" value="Unassembled WGS sequence"/>
</dbReference>
<gene>
    <name evidence="1" type="ORF">GCM10009410_00890</name>
</gene>
<comment type="caution">
    <text evidence="1">The sequence shown here is derived from an EMBL/GenBank/DDBJ whole genome shotgun (WGS) entry which is preliminary data.</text>
</comment>
<proteinExistence type="predicted"/>
<dbReference type="RefSeq" id="WP_188952317.1">
    <property type="nucleotide sequence ID" value="NZ_BMQW01000001.1"/>
</dbReference>
<protein>
    <recommendedName>
        <fullName evidence="3">HDOD domain-containing protein</fullName>
    </recommendedName>
</protein>
<keyword evidence="2" id="KW-1185">Reference proteome</keyword>
<accession>A0ABQ2QCB5</accession>
<evidence type="ECO:0000313" key="2">
    <source>
        <dbReference type="Proteomes" id="UP000654004"/>
    </source>
</evidence>